<keyword evidence="7" id="KW-1185">Reference proteome</keyword>
<dbReference type="Pfam" id="PF01019">
    <property type="entry name" value="G_glu_transpept"/>
    <property type="match status" value="1"/>
</dbReference>
<name>A0ABT8SMG4_9CAUL</name>
<comment type="caution">
    <text evidence="6">The sequence shown here is derived from an EMBL/GenBank/DDBJ whole genome shotgun (WGS) entry which is preliminary data.</text>
</comment>
<dbReference type="InterPro" id="IPR051792">
    <property type="entry name" value="GGT_bact"/>
</dbReference>
<dbReference type="PANTHER" id="PTHR43199">
    <property type="entry name" value="GLUTATHIONE HYDROLASE"/>
    <property type="match status" value="1"/>
</dbReference>
<accession>A0ABT8SMG4</accession>
<dbReference type="PROSITE" id="PS51257">
    <property type="entry name" value="PROKAR_LIPOPROTEIN"/>
    <property type="match status" value="1"/>
</dbReference>
<evidence type="ECO:0000256" key="4">
    <source>
        <dbReference type="ARBA" id="ARBA00023145"/>
    </source>
</evidence>
<keyword evidence="3" id="KW-0378">Hydrolase</keyword>
<evidence type="ECO:0000256" key="1">
    <source>
        <dbReference type="ARBA" id="ARBA00009381"/>
    </source>
</evidence>
<proteinExistence type="inferred from homology"/>
<evidence type="ECO:0000313" key="7">
    <source>
        <dbReference type="Proteomes" id="UP001169063"/>
    </source>
</evidence>
<evidence type="ECO:0000313" key="6">
    <source>
        <dbReference type="EMBL" id="MDO1559159.1"/>
    </source>
</evidence>
<evidence type="ECO:0000256" key="5">
    <source>
        <dbReference type="SAM" id="MobiDB-lite"/>
    </source>
</evidence>
<dbReference type="Proteomes" id="UP001169063">
    <property type="component" value="Unassembled WGS sequence"/>
</dbReference>
<gene>
    <name evidence="6" type="ORF">Q0812_06925</name>
</gene>
<keyword evidence="2" id="KW-0808">Transferase</keyword>
<evidence type="ECO:0000256" key="3">
    <source>
        <dbReference type="ARBA" id="ARBA00022801"/>
    </source>
</evidence>
<protein>
    <submittedName>
        <fullName evidence="6">Gamma-glutamyltransferase family protein</fullName>
    </submittedName>
</protein>
<evidence type="ECO:0000256" key="2">
    <source>
        <dbReference type="ARBA" id="ARBA00022679"/>
    </source>
</evidence>
<reference evidence="6" key="1">
    <citation type="submission" date="2023-07" db="EMBL/GenBank/DDBJ databases">
        <title>Brevundimonas soil sp. nov., isolated from the soil of chemical plant.</title>
        <authorList>
            <person name="Wu N."/>
        </authorList>
    </citation>
    <scope>NUCLEOTIDE SEQUENCE</scope>
    <source>
        <strain evidence="6">XZ-24</strain>
    </source>
</reference>
<dbReference type="InterPro" id="IPR029055">
    <property type="entry name" value="Ntn_hydrolases_N"/>
</dbReference>
<dbReference type="Gene3D" id="3.60.20.40">
    <property type="match status" value="1"/>
</dbReference>
<dbReference type="Gene3D" id="1.10.246.230">
    <property type="match status" value="1"/>
</dbReference>
<feature type="region of interest" description="Disordered" evidence="5">
    <location>
        <begin position="385"/>
        <end position="406"/>
    </location>
</feature>
<dbReference type="PANTHER" id="PTHR43199:SF1">
    <property type="entry name" value="GLUTATHIONE HYDROLASE PROENZYME"/>
    <property type="match status" value="1"/>
</dbReference>
<organism evidence="6 7">
    <name type="scientific">Peiella sedimenti</name>
    <dbReference type="NCBI Taxonomy" id="3061083"/>
    <lineage>
        <taxon>Bacteria</taxon>
        <taxon>Pseudomonadati</taxon>
        <taxon>Pseudomonadota</taxon>
        <taxon>Alphaproteobacteria</taxon>
        <taxon>Caulobacterales</taxon>
        <taxon>Caulobacteraceae</taxon>
        <taxon>Peiella</taxon>
    </lineage>
</organism>
<keyword evidence="4" id="KW-0865">Zymogen</keyword>
<feature type="compositionally biased region" description="Low complexity" evidence="5">
    <location>
        <begin position="385"/>
        <end position="396"/>
    </location>
</feature>
<dbReference type="SUPFAM" id="SSF56235">
    <property type="entry name" value="N-terminal nucleophile aminohydrolases (Ntn hydrolases)"/>
    <property type="match status" value="1"/>
</dbReference>
<dbReference type="PRINTS" id="PR01210">
    <property type="entry name" value="GGTRANSPTASE"/>
</dbReference>
<comment type="similarity">
    <text evidence="1">Belongs to the gamma-glutamyltransferase family.</text>
</comment>
<dbReference type="InterPro" id="IPR043137">
    <property type="entry name" value="GGT_ssub_C"/>
</dbReference>
<dbReference type="EMBL" id="JAUKTR010000002">
    <property type="protein sequence ID" value="MDO1559159.1"/>
    <property type="molecule type" value="Genomic_DNA"/>
</dbReference>
<sequence length="592" mass="61489">MRPSQNPASALAGRALALGLALLMATGCALPPLGLPSLNTPGGRADPTSAASQASINRGPFVAAANPLAAEAGMAVLRRGGSAVDAAVAIQAVLGLVEPQSSGLGGGAFMLVFEAATGDLNVYDARETAPAAAGPNLFEEDGRPLSFRDAVLSGRSTGAPGVPALLETAQRAHGRLPWSSLFGDAIRLAEDGFIVSPRLSGFINSRAPQAHTEWAEAYFTKPDGTRYRAGDRLSNPAYGASLRLLAAEGAAPFYRGQAAERIVTAVRAGPRPGALTVDDLAAYRIERREPLCRPYRLYLICTAPPPSSGVSLLQALALLDASDFEAAPPQSGEAWTRFAEAQRLMYADRDRYVADPAFVGVPVGGLLDPAYVIDRARGIDGVFEAAPPEAGTPPGASSRAADATTEPAGTSHFVVVDAEGDAVSMTATVESVFGSGRMANGYFLNNQLTDFSWGPVDQARGPAANAPGPRKRPRSSMSPVIILDRQGRFVGALGSPGGSSILAYNLKTLIGMLDWGLEPQAAVNLPNLVARGAGVGADTALFPDIVREDMAERGLILQENATENSGLHAVIFRDGRPLGAADPRREGVALTR</sequence>